<gene>
    <name evidence="1" type="ORF">SCUD_LOCUS6377</name>
</gene>
<dbReference type="AlphaFoldDB" id="A0A183JUI5"/>
<accession>A0A183JUI5</accession>
<organism evidence="3">
    <name type="scientific">Schistosoma curassoni</name>
    <dbReference type="NCBI Taxonomy" id="6186"/>
    <lineage>
        <taxon>Eukaryota</taxon>
        <taxon>Metazoa</taxon>
        <taxon>Spiralia</taxon>
        <taxon>Lophotrochozoa</taxon>
        <taxon>Platyhelminthes</taxon>
        <taxon>Trematoda</taxon>
        <taxon>Digenea</taxon>
        <taxon>Strigeidida</taxon>
        <taxon>Schistosomatoidea</taxon>
        <taxon>Schistosomatidae</taxon>
        <taxon>Schistosoma</taxon>
    </lineage>
</organism>
<proteinExistence type="predicted"/>
<reference evidence="1 2" key="2">
    <citation type="submission" date="2018-11" db="EMBL/GenBank/DDBJ databases">
        <authorList>
            <consortium name="Pathogen Informatics"/>
        </authorList>
    </citation>
    <scope>NUCLEOTIDE SEQUENCE [LARGE SCALE GENOMIC DNA]</scope>
    <source>
        <strain evidence="1">Dakar</strain>
        <strain evidence="2">Dakar, Senegal</strain>
    </source>
</reference>
<dbReference type="Proteomes" id="UP000279833">
    <property type="component" value="Unassembled WGS sequence"/>
</dbReference>
<reference evidence="3" key="1">
    <citation type="submission" date="2016-06" db="UniProtKB">
        <authorList>
            <consortium name="WormBaseParasite"/>
        </authorList>
    </citation>
    <scope>IDENTIFICATION</scope>
</reference>
<evidence type="ECO:0000313" key="3">
    <source>
        <dbReference type="WBParaSite" id="SCUD_0000637601-mRNA-1"/>
    </source>
</evidence>
<dbReference type="WBParaSite" id="SCUD_0000637601-mRNA-1">
    <property type="protein sequence ID" value="SCUD_0000637601-mRNA-1"/>
    <property type="gene ID" value="SCUD_0000637601"/>
</dbReference>
<evidence type="ECO:0000313" key="2">
    <source>
        <dbReference type="Proteomes" id="UP000279833"/>
    </source>
</evidence>
<keyword evidence="2" id="KW-1185">Reference proteome</keyword>
<sequence>MASVITNSKHNKNPSTSISTVIPSCLVSSHMVTDNSDTSIVFPSTTAVEIYAAAARFGAVSASVCGMVSGMVVTTFFI</sequence>
<protein>
    <submittedName>
        <fullName evidence="3">Ovule protein</fullName>
    </submittedName>
</protein>
<evidence type="ECO:0000313" key="1">
    <source>
        <dbReference type="EMBL" id="VDP03422.1"/>
    </source>
</evidence>
<name>A0A183JUI5_9TREM</name>
<dbReference type="EMBL" id="UZAK01013817">
    <property type="protein sequence ID" value="VDP03422.1"/>
    <property type="molecule type" value="Genomic_DNA"/>
</dbReference>